<evidence type="ECO:0000259" key="4">
    <source>
        <dbReference type="Pfam" id="PF00501"/>
    </source>
</evidence>
<keyword evidence="6" id="KW-1185">Reference proteome</keyword>
<feature type="domain" description="AMP-dependent synthetase/ligase" evidence="4">
    <location>
        <begin position="23"/>
        <end position="428"/>
    </location>
</feature>
<dbReference type="PANTHER" id="PTHR43272">
    <property type="entry name" value="LONG-CHAIN-FATTY-ACID--COA LIGASE"/>
    <property type="match status" value="1"/>
</dbReference>
<comment type="caution">
    <text evidence="5">The sequence shown here is derived from an EMBL/GenBank/DDBJ whole genome shotgun (WGS) entry which is preliminary data.</text>
</comment>
<comment type="catalytic activity">
    <reaction evidence="3">
        <text>a long-chain fatty acid + ATP + CoA = a long-chain fatty acyl-CoA + AMP + diphosphate</text>
        <dbReference type="Rhea" id="RHEA:15421"/>
        <dbReference type="ChEBI" id="CHEBI:30616"/>
        <dbReference type="ChEBI" id="CHEBI:33019"/>
        <dbReference type="ChEBI" id="CHEBI:57287"/>
        <dbReference type="ChEBI" id="CHEBI:57560"/>
        <dbReference type="ChEBI" id="CHEBI:83139"/>
        <dbReference type="ChEBI" id="CHEBI:456215"/>
        <dbReference type="EC" id="6.2.1.3"/>
    </reaction>
    <physiologicalReaction direction="left-to-right" evidence="3">
        <dbReference type="Rhea" id="RHEA:15422"/>
    </physiologicalReaction>
</comment>
<dbReference type="Proteomes" id="UP000737171">
    <property type="component" value="Unassembled WGS sequence"/>
</dbReference>
<accession>A0ABX2EDN6</accession>
<evidence type="ECO:0000256" key="3">
    <source>
        <dbReference type="ARBA" id="ARBA00024484"/>
    </source>
</evidence>
<evidence type="ECO:0000256" key="1">
    <source>
        <dbReference type="ARBA" id="ARBA00022741"/>
    </source>
</evidence>
<proteinExistence type="predicted"/>
<dbReference type="PROSITE" id="PS00455">
    <property type="entry name" value="AMP_BINDING"/>
    <property type="match status" value="1"/>
</dbReference>
<dbReference type="InterPro" id="IPR020845">
    <property type="entry name" value="AMP-binding_CS"/>
</dbReference>
<sequence>MNGAAPATSPQTTATTIPALLAQRIATTPQAEAFRIETAPQTWAAISWAEFGARCARLAAALAAAGLRRGDRLALIAPNSLEWELLQHATLRLGAIIVGLDAHDVPERIAALCEQADIVAFATTQPRLLSQVDPRRLQAARLLLVFGEPSRGAANARQISWTQLMALAGEDSVLPAPPASDELATVIFTSGTTGAAKGIAYTHRQLCLAVDAICDVFDFVGPQSRLLCWLPLSNLFQRMVDLSAVRQGATTWILDDPRRVMEVVAQVSPDIFVGVPRFYEKLHEGLREGIASRPALQRRIAETALAIGRRAAALRREGRPLPAGLKVAHFIADRIVLSRLRRLMGQRLRCMVTGSAPLARALLEEFDAIGWEVLEAYGLSENVVPMAISRPGDARAGSVGKPLPGNHIVVGDGGAIKVRGPGVFKGYLGEPPAPVDADGYYTTGDLGSLDAEGYLRLTGRSSELIKTSTGRRIAPLAIEAQLRTPGVDHVLVLGSGRKCLVALCTIAPGKPFGAEERARLTAALREKAAAIGTHERPGGIALLEQAFTIEAGELTTNLKLRRAAIETRHAALIERLYETIDRQAATGARELVVL</sequence>
<evidence type="ECO:0000256" key="2">
    <source>
        <dbReference type="ARBA" id="ARBA00022840"/>
    </source>
</evidence>
<name>A0ABX2EDN6_9BURK</name>
<reference evidence="5 6" key="1">
    <citation type="submission" date="2020-05" db="EMBL/GenBank/DDBJ databases">
        <title>Aquincola sp. isolate from soil.</title>
        <authorList>
            <person name="Han J."/>
            <person name="Kim D.-U."/>
        </authorList>
    </citation>
    <scope>NUCLEOTIDE SEQUENCE [LARGE SCALE GENOMIC DNA]</scope>
    <source>
        <strain evidence="5 6">S2</strain>
    </source>
</reference>
<dbReference type="Gene3D" id="3.40.50.12780">
    <property type="entry name" value="N-terminal domain of ligase-like"/>
    <property type="match status" value="1"/>
</dbReference>
<evidence type="ECO:0000313" key="6">
    <source>
        <dbReference type="Proteomes" id="UP000737171"/>
    </source>
</evidence>
<dbReference type="InterPro" id="IPR042099">
    <property type="entry name" value="ANL_N_sf"/>
</dbReference>
<protein>
    <submittedName>
        <fullName evidence="5">AMP-binding protein</fullName>
    </submittedName>
</protein>
<keyword evidence="2" id="KW-0067">ATP-binding</keyword>
<evidence type="ECO:0000313" key="5">
    <source>
        <dbReference type="EMBL" id="NRF66482.1"/>
    </source>
</evidence>
<dbReference type="PANTHER" id="PTHR43272:SF33">
    <property type="entry name" value="AMP-BINDING DOMAIN-CONTAINING PROTEIN-RELATED"/>
    <property type="match status" value="1"/>
</dbReference>
<dbReference type="RefSeq" id="WP_173121593.1">
    <property type="nucleotide sequence ID" value="NZ_JABRWJ010000002.1"/>
</dbReference>
<dbReference type="EMBL" id="JABRWJ010000002">
    <property type="protein sequence ID" value="NRF66482.1"/>
    <property type="molecule type" value="Genomic_DNA"/>
</dbReference>
<dbReference type="InterPro" id="IPR000873">
    <property type="entry name" value="AMP-dep_synth/lig_dom"/>
</dbReference>
<dbReference type="Pfam" id="PF00501">
    <property type="entry name" value="AMP-binding"/>
    <property type="match status" value="1"/>
</dbReference>
<dbReference type="Pfam" id="PF23562">
    <property type="entry name" value="AMP-binding_C_3"/>
    <property type="match status" value="1"/>
</dbReference>
<dbReference type="SUPFAM" id="SSF56801">
    <property type="entry name" value="Acetyl-CoA synthetase-like"/>
    <property type="match status" value="1"/>
</dbReference>
<gene>
    <name evidence="5" type="ORF">HLB44_05765</name>
</gene>
<organism evidence="5 6">
    <name type="scientific">Pseudaquabacterium terrae</name>
    <dbReference type="NCBI Taxonomy" id="2732868"/>
    <lineage>
        <taxon>Bacteria</taxon>
        <taxon>Pseudomonadati</taxon>
        <taxon>Pseudomonadota</taxon>
        <taxon>Betaproteobacteria</taxon>
        <taxon>Burkholderiales</taxon>
        <taxon>Sphaerotilaceae</taxon>
        <taxon>Pseudaquabacterium</taxon>
    </lineage>
</organism>
<dbReference type="Gene3D" id="3.30.300.30">
    <property type="match status" value="1"/>
</dbReference>
<keyword evidence="1" id="KW-0547">Nucleotide-binding</keyword>
<dbReference type="InterPro" id="IPR045851">
    <property type="entry name" value="AMP-bd_C_sf"/>
</dbReference>